<evidence type="ECO:0000256" key="3">
    <source>
        <dbReference type="ARBA" id="ARBA00023125"/>
    </source>
</evidence>
<dbReference type="EMBL" id="JAFJZZ010000001">
    <property type="protein sequence ID" value="MBN7772120.1"/>
    <property type="molecule type" value="Genomic_DNA"/>
</dbReference>
<dbReference type="PANTHER" id="PTHR48111">
    <property type="entry name" value="REGULATOR OF RPOS"/>
    <property type="match status" value="1"/>
</dbReference>
<keyword evidence="2" id="KW-0805">Transcription regulation</keyword>
<evidence type="ECO:0000259" key="9">
    <source>
        <dbReference type="PROSITE" id="PS51755"/>
    </source>
</evidence>
<proteinExistence type="predicted"/>
<dbReference type="SMART" id="SM00862">
    <property type="entry name" value="Trans_reg_C"/>
    <property type="match status" value="1"/>
</dbReference>
<comment type="caution">
    <text evidence="10">The sequence shown here is derived from an EMBL/GenBank/DDBJ whole genome shotgun (WGS) entry which is preliminary data.</text>
</comment>
<evidence type="ECO:0000256" key="7">
    <source>
        <dbReference type="PROSITE-ProRule" id="PRU01091"/>
    </source>
</evidence>
<dbReference type="CDD" id="cd00383">
    <property type="entry name" value="trans_reg_C"/>
    <property type="match status" value="1"/>
</dbReference>
<evidence type="ECO:0000313" key="11">
    <source>
        <dbReference type="Proteomes" id="UP000664545"/>
    </source>
</evidence>
<sequence length="225" mass="25976">MNYKVLIVEDDAVISSEIKKYLLTWGYQVECVSDFHQVTTQFAAFNPHLVLMDVTLPFYNGYHWCSEIRKLSQVPIMFISSANDKMNIVMAMNMGGDDFIAKPFSFEVLLAKIQAMLRRTYSFYERANLVEHRGVVLNLSNASLEIEGQKVELTKNEFRILQLLFENKGRIVSREIIMKSLWDSDCFIDDNTLAVNFTRLRKKLDECGLKDFITTKKGIGYILEG</sequence>
<dbReference type="GO" id="GO:0000976">
    <property type="term" value="F:transcription cis-regulatory region binding"/>
    <property type="evidence" value="ECO:0007669"/>
    <property type="project" value="TreeGrafter"/>
</dbReference>
<reference evidence="10" key="1">
    <citation type="submission" date="2021-02" db="EMBL/GenBank/DDBJ databases">
        <title>Abyssanaerobacter marinus gen.nov., sp., nov, anaerobic bacterium isolated from the Onnuri vent field of Indian Ocean and suggestion of Mogibacteriaceae fam. nov., and proposal of reclassification of ambiguous this family's genus member.</title>
        <authorList>
            <person name="Kim Y.J."/>
            <person name="Yang J.-A."/>
        </authorList>
    </citation>
    <scope>NUCLEOTIDE SEQUENCE</scope>
    <source>
        <strain evidence="10">DSM 2634</strain>
    </source>
</reference>
<dbReference type="SUPFAM" id="SSF52172">
    <property type="entry name" value="CheY-like"/>
    <property type="match status" value="1"/>
</dbReference>
<dbReference type="SMART" id="SM00448">
    <property type="entry name" value="REC"/>
    <property type="match status" value="1"/>
</dbReference>
<dbReference type="InterPro" id="IPR011006">
    <property type="entry name" value="CheY-like_superfamily"/>
</dbReference>
<evidence type="ECO:0000259" key="8">
    <source>
        <dbReference type="PROSITE" id="PS50110"/>
    </source>
</evidence>
<dbReference type="Proteomes" id="UP000664545">
    <property type="component" value="Unassembled WGS sequence"/>
</dbReference>
<gene>
    <name evidence="10" type="ORF">JYB65_01985</name>
</gene>
<dbReference type="GO" id="GO:0006355">
    <property type="term" value="P:regulation of DNA-templated transcription"/>
    <property type="evidence" value="ECO:0007669"/>
    <property type="project" value="InterPro"/>
</dbReference>
<organism evidence="10 11">
    <name type="scientific">Clostridium aminobutyricum</name>
    <dbReference type="NCBI Taxonomy" id="33953"/>
    <lineage>
        <taxon>Bacteria</taxon>
        <taxon>Bacillati</taxon>
        <taxon>Bacillota</taxon>
        <taxon>Clostridia</taxon>
        <taxon>Eubacteriales</taxon>
        <taxon>Clostridiaceae</taxon>
        <taxon>Clostridium</taxon>
    </lineage>
</organism>
<dbReference type="AlphaFoldDB" id="A0A939IFX8"/>
<dbReference type="PROSITE" id="PS50110">
    <property type="entry name" value="RESPONSE_REGULATORY"/>
    <property type="match status" value="1"/>
</dbReference>
<evidence type="ECO:0000256" key="4">
    <source>
        <dbReference type="ARBA" id="ARBA00023163"/>
    </source>
</evidence>
<dbReference type="InterPro" id="IPR036388">
    <property type="entry name" value="WH-like_DNA-bd_sf"/>
</dbReference>
<feature type="domain" description="Response regulatory" evidence="8">
    <location>
        <begin position="4"/>
        <end position="117"/>
    </location>
</feature>
<dbReference type="Pfam" id="PF00072">
    <property type="entry name" value="Response_reg"/>
    <property type="match status" value="1"/>
</dbReference>
<protein>
    <recommendedName>
        <fullName evidence="1">Stage 0 sporulation protein A homolog</fullName>
    </recommendedName>
</protein>
<dbReference type="InterPro" id="IPR039420">
    <property type="entry name" value="WalR-like"/>
</dbReference>
<feature type="DNA-binding region" description="OmpR/PhoB-type" evidence="7">
    <location>
        <begin position="127"/>
        <end position="225"/>
    </location>
</feature>
<name>A0A939IFX8_CLOAM</name>
<evidence type="ECO:0000256" key="1">
    <source>
        <dbReference type="ARBA" id="ARBA00018672"/>
    </source>
</evidence>
<evidence type="ECO:0000256" key="6">
    <source>
        <dbReference type="PROSITE-ProRule" id="PRU00169"/>
    </source>
</evidence>
<dbReference type="PROSITE" id="PS51755">
    <property type="entry name" value="OMPR_PHOB"/>
    <property type="match status" value="1"/>
</dbReference>
<dbReference type="RefSeq" id="WP_206580895.1">
    <property type="nucleotide sequence ID" value="NZ_JAFJZZ010000001.1"/>
</dbReference>
<dbReference type="Pfam" id="PF00486">
    <property type="entry name" value="Trans_reg_C"/>
    <property type="match status" value="1"/>
</dbReference>
<keyword evidence="4" id="KW-0804">Transcription</keyword>
<dbReference type="PANTHER" id="PTHR48111:SF43">
    <property type="entry name" value="STAGE 0 SPORULATION PROTEIN A HOMOLOG"/>
    <property type="match status" value="1"/>
</dbReference>
<dbReference type="GO" id="GO:0032993">
    <property type="term" value="C:protein-DNA complex"/>
    <property type="evidence" value="ECO:0007669"/>
    <property type="project" value="TreeGrafter"/>
</dbReference>
<keyword evidence="11" id="KW-1185">Reference proteome</keyword>
<dbReference type="GO" id="GO:0005829">
    <property type="term" value="C:cytosol"/>
    <property type="evidence" value="ECO:0007669"/>
    <property type="project" value="TreeGrafter"/>
</dbReference>
<dbReference type="CDD" id="cd18159">
    <property type="entry name" value="REC_OmpR_NsrR-like"/>
    <property type="match status" value="1"/>
</dbReference>
<dbReference type="Gene3D" id="1.10.10.10">
    <property type="entry name" value="Winged helix-like DNA-binding domain superfamily/Winged helix DNA-binding domain"/>
    <property type="match status" value="1"/>
</dbReference>
<evidence type="ECO:0000256" key="5">
    <source>
        <dbReference type="ARBA" id="ARBA00024867"/>
    </source>
</evidence>
<dbReference type="Gene3D" id="3.40.50.2300">
    <property type="match status" value="1"/>
</dbReference>
<keyword evidence="3 7" id="KW-0238">DNA-binding</keyword>
<dbReference type="InterPro" id="IPR001789">
    <property type="entry name" value="Sig_transdc_resp-reg_receiver"/>
</dbReference>
<dbReference type="InterPro" id="IPR001867">
    <property type="entry name" value="OmpR/PhoB-type_DNA-bd"/>
</dbReference>
<evidence type="ECO:0000256" key="2">
    <source>
        <dbReference type="ARBA" id="ARBA00023015"/>
    </source>
</evidence>
<feature type="modified residue" description="4-aspartylphosphate" evidence="6">
    <location>
        <position position="53"/>
    </location>
</feature>
<comment type="function">
    <text evidence="5">May play the central regulatory role in sporulation. It may be an element of the effector pathway responsible for the activation of sporulation genes in response to nutritional stress. Spo0A may act in concert with spo0H (a sigma factor) to control the expression of some genes that are critical to the sporulation process.</text>
</comment>
<evidence type="ECO:0000313" key="10">
    <source>
        <dbReference type="EMBL" id="MBN7772120.1"/>
    </source>
</evidence>
<accession>A0A939IFX8</accession>
<dbReference type="GO" id="GO:0000156">
    <property type="term" value="F:phosphorelay response regulator activity"/>
    <property type="evidence" value="ECO:0007669"/>
    <property type="project" value="TreeGrafter"/>
</dbReference>
<feature type="domain" description="OmpR/PhoB-type" evidence="9">
    <location>
        <begin position="127"/>
        <end position="225"/>
    </location>
</feature>
<keyword evidence="6" id="KW-0597">Phosphoprotein</keyword>